<feature type="transmembrane region" description="Helical" evidence="1">
    <location>
        <begin position="81"/>
        <end position="101"/>
    </location>
</feature>
<keyword evidence="1" id="KW-0812">Transmembrane</keyword>
<gene>
    <name evidence="3" type="ORF">P0Y56_07785</name>
</gene>
<protein>
    <submittedName>
        <fullName evidence="3">Excalibur calcium-binding domain-containing protein</fullName>
    </submittedName>
</protein>
<dbReference type="KEGG" id="acob:P0Y56_07785"/>
<dbReference type="AlphaFoldDB" id="A0AAJ5XBE2"/>
<evidence type="ECO:0000313" key="3">
    <source>
        <dbReference type="EMBL" id="WEK48186.1"/>
    </source>
</evidence>
<dbReference type="InterPro" id="IPR008613">
    <property type="entry name" value="Excalibur_Ca-bd_domain"/>
</dbReference>
<organism evidence="3 4">
    <name type="scientific">Candidatus Andeanibacterium colombiense</name>
    <dbReference type="NCBI Taxonomy" id="3121345"/>
    <lineage>
        <taxon>Bacteria</taxon>
        <taxon>Pseudomonadati</taxon>
        <taxon>Pseudomonadota</taxon>
        <taxon>Alphaproteobacteria</taxon>
        <taxon>Sphingomonadales</taxon>
        <taxon>Sphingomonadaceae</taxon>
        <taxon>Candidatus Andeanibacterium</taxon>
    </lineage>
</organism>
<dbReference type="SMART" id="SM00894">
    <property type="entry name" value="Excalibur"/>
    <property type="match status" value="1"/>
</dbReference>
<accession>A0AAJ5XBE2</accession>
<sequence length="175" mass="18388">MALGGLRLRLHLIAPCPSLIFPARQAKQTQTGTGDPASMHRVFTSRRYAADMTFRQPLRAVPVKPGTRYRSRAAKKTRNQVATYLGGAALLGAVLGTASIATAPGGFNTLASAAKPIAVSLGLIRARAPQEGDYWPGCNAARAAGTTPIYIGEPGYREGMDGDGDGVACEPYRGM</sequence>
<dbReference type="Pfam" id="PF05901">
    <property type="entry name" value="Excalibur"/>
    <property type="match status" value="1"/>
</dbReference>
<keyword evidence="1" id="KW-1133">Transmembrane helix</keyword>
<evidence type="ECO:0000256" key="1">
    <source>
        <dbReference type="SAM" id="Phobius"/>
    </source>
</evidence>
<dbReference type="EMBL" id="CP119316">
    <property type="protein sequence ID" value="WEK48186.1"/>
    <property type="molecule type" value="Genomic_DNA"/>
</dbReference>
<dbReference type="Proteomes" id="UP001218362">
    <property type="component" value="Chromosome"/>
</dbReference>
<name>A0AAJ5XBE2_9SPHN</name>
<evidence type="ECO:0000259" key="2">
    <source>
        <dbReference type="SMART" id="SM00894"/>
    </source>
</evidence>
<feature type="domain" description="Excalibur calcium-binding" evidence="2">
    <location>
        <begin position="134"/>
        <end position="170"/>
    </location>
</feature>
<proteinExistence type="predicted"/>
<keyword evidence="1" id="KW-0472">Membrane</keyword>
<evidence type="ECO:0000313" key="4">
    <source>
        <dbReference type="Proteomes" id="UP001218362"/>
    </source>
</evidence>
<reference evidence="3" key="1">
    <citation type="submission" date="2023-03" db="EMBL/GenBank/DDBJ databases">
        <title>Andean soil-derived lignocellulolytic bacterial consortium as a source of novel taxa and putative plastic-active enzymes.</title>
        <authorList>
            <person name="Diaz-Garcia L."/>
            <person name="Chuvochina M."/>
            <person name="Feuerriegel G."/>
            <person name="Bunk B."/>
            <person name="Sproer C."/>
            <person name="Streit W.R."/>
            <person name="Rodriguez L.M."/>
            <person name="Overmann J."/>
            <person name="Jimenez D.J."/>
        </authorList>
    </citation>
    <scope>NUCLEOTIDE SEQUENCE</scope>
    <source>
        <strain evidence="3">MAG 26</strain>
    </source>
</reference>